<evidence type="ECO:0000313" key="1">
    <source>
        <dbReference type="EMBL" id="VDP64226.1"/>
    </source>
</evidence>
<dbReference type="Proteomes" id="UP000269396">
    <property type="component" value="Unassembled WGS sequence"/>
</dbReference>
<organism evidence="1 2">
    <name type="scientific">Schistosoma mattheei</name>
    <dbReference type="NCBI Taxonomy" id="31246"/>
    <lineage>
        <taxon>Eukaryota</taxon>
        <taxon>Metazoa</taxon>
        <taxon>Spiralia</taxon>
        <taxon>Lophotrochozoa</taxon>
        <taxon>Platyhelminthes</taxon>
        <taxon>Trematoda</taxon>
        <taxon>Digenea</taxon>
        <taxon>Strigeidida</taxon>
        <taxon>Schistosomatoidea</taxon>
        <taxon>Schistosomatidae</taxon>
        <taxon>Schistosoma</taxon>
    </lineage>
</organism>
<keyword evidence="2" id="KW-1185">Reference proteome</keyword>
<proteinExistence type="predicted"/>
<evidence type="ECO:0000313" key="2">
    <source>
        <dbReference type="Proteomes" id="UP000269396"/>
    </source>
</evidence>
<accession>A0A183PHA1</accession>
<reference evidence="1 2" key="1">
    <citation type="submission" date="2018-11" db="EMBL/GenBank/DDBJ databases">
        <authorList>
            <consortium name="Pathogen Informatics"/>
        </authorList>
    </citation>
    <scope>NUCLEOTIDE SEQUENCE [LARGE SCALE GENOMIC DNA]</scope>
    <source>
        <strain>Denwood</strain>
        <strain evidence="2">Zambia</strain>
    </source>
</reference>
<gene>
    <name evidence="1" type="ORF">SMTD_LOCUS13737</name>
</gene>
<sequence length="98" mass="11155">MQRHEPEEENENAKRLKSLCSFNNMAVGDSIFYNASENKVTCISLDNISEFQNIHIFVNQKTRISAEAGEPNREANMARNHNLVLGLAKTEVKEILYS</sequence>
<dbReference type="EMBL" id="UZAL01033839">
    <property type="protein sequence ID" value="VDP64226.1"/>
    <property type="molecule type" value="Genomic_DNA"/>
</dbReference>
<dbReference type="AlphaFoldDB" id="A0A183PHA1"/>
<protein>
    <submittedName>
        <fullName evidence="1">Uncharacterized protein</fullName>
    </submittedName>
</protein>
<name>A0A183PHA1_9TREM</name>